<dbReference type="EMBL" id="CP043494">
    <property type="protein sequence ID" value="WNG42946.1"/>
    <property type="molecule type" value="Genomic_DNA"/>
</dbReference>
<dbReference type="RefSeq" id="WP_395813206.1">
    <property type="nucleotide sequence ID" value="NZ_CP043494.1"/>
</dbReference>
<accession>A0ABY9WGL2</accession>
<reference evidence="2 3" key="1">
    <citation type="submission" date="2019-08" db="EMBL/GenBank/DDBJ databases">
        <title>Archangium and Cystobacter genomes.</title>
        <authorList>
            <person name="Chen I.-C.K."/>
            <person name="Wielgoss S."/>
        </authorList>
    </citation>
    <scope>NUCLEOTIDE SEQUENCE [LARGE SCALE GENOMIC DNA]</scope>
    <source>
        <strain evidence="2 3">Cbm 6</strain>
    </source>
</reference>
<gene>
    <name evidence="2" type="ORF">F0U60_01690</name>
</gene>
<name>A0ABY9WGL2_9BACT</name>
<dbReference type="Proteomes" id="UP001611383">
    <property type="component" value="Chromosome"/>
</dbReference>
<dbReference type="InterPro" id="IPR011989">
    <property type="entry name" value="ARM-like"/>
</dbReference>
<sequence length="321" mass="35401">MARDLDVKQWQAELVDACKYGEEAHAHALVLQPGPRKARALLEGMLEDPDALVRQAAAFGLGELGGAASARRLEQQLPLEESRRNHDGASVVEAITQALSRIEEAGSRATLVRRLQRLTPGKATLSEVNPLARALWRRHHPDLIPIVRKAVEQLALSELNSLQGLQLLLEKSPQELRAWVQDTSVPVKHKTEVLTVLEEEVPEAWVPTLSAFISTAETLLDTAVSHNDEAAYYCERLLILLLHQERVISALPPEVRTRLHTVARRLLAATSLNCATRAANMLAKIGRPEDAALLVAHRPAEPILAKSFDEAAHVLRHIQEG</sequence>
<protein>
    <submittedName>
        <fullName evidence="2">HEAT repeat domain-containing protein</fullName>
    </submittedName>
</protein>
<keyword evidence="1" id="KW-0677">Repeat</keyword>
<organism evidence="2 3">
    <name type="scientific">Archangium minus</name>
    <dbReference type="NCBI Taxonomy" id="83450"/>
    <lineage>
        <taxon>Bacteria</taxon>
        <taxon>Pseudomonadati</taxon>
        <taxon>Myxococcota</taxon>
        <taxon>Myxococcia</taxon>
        <taxon>Myxococcales</taxon>
        <taxon>Cystobacterineae</taxon>
        <taxon>Archangiaceae</taxon>
        <taxon>Archangium</taxon>
    </lineage>
</organism>
<dbReference type="SUPFAM" id="SSF48371">
    <property type="entry name" value="ARM repeat"/>
    <property type="match status" value="1"/>
</dbReference>
<dbReference type="InterPro" id="IPR016024">
    <property type="entry name" value="ARM-type_fold"/>
</dbReference>
<dbReference type="Pfam" id="PF02985">
    <property type="entry name" value="HEAT"/>
    <property type="match status" value="1"/>
</dbReference>
<evidence type="ECO:0000313" key="3">
    <source>
        <dbReference type="Proteomes" id="UP001611383"/>
    </source>
</evidence>
<proteinExistence type="predicted"/>
<dbReference type="InterPro" id="IPR000357">
    <property type="entry name" value="HEAT"/>
</dbReference>
<evidence type="ECO:0000256" key="1">
    <source>
        <dbReference type="ARBA" id="ARBA00022737"/>
    </source>
</evidence>
<evidence type="ECO:0000313" key="2">
    <source>
        <dbReference type="EMBL" id="WNG42946.1"/>
    </source>
</evidence>
<keyword evidence="3" id="KW-1185">Reference proteome</keyword>
<dbReference type="Gene3D" id="1.25.10.10">
    <property type="entry name" value="Leucine-rich Repeat Variant"/>
    <property type="match status" value="1"/>
</dbReference>